<dbReference type="Proteomes" id="UP000266183">
    <property type="component" value="Chromosome"/>
</dbReference>
<dbReference type="KEGG" id="chk:D4L85_33420"/>
<organism evidence="2 3">
    <name type="scientific">Chryseolinea soli</name>
    <dbReference type="NCBI Taxonomy" id="2321403"/>
    <lineage>
        <taxon>Bacteria</taxon>
        <taxon>Pseudomonadati</taxon>
        <taxon>Bacteroidota</taxon>
        <taxon>Cytophagia</taxon>
        <taxon>Cytophagales</taxon>
        <taxon>Fulvivirgaceae</taxon>
        <taxon>Chryseolinea</taxon>
    </lineage>
</organism>
<sequence>MFDIDPHPEAPGGNHPKPARWEQALDSSAYAAAHAPDETFLYNLPIHRLKPHGQIPPMGPILKT</sequence>
<keyword evidence="3" id="KW-1185">Reference proteome</keyword>
<dbReference type="AlphaFoldDB" id="A0A385T225"/>
<proteinExistence type="predicted"/>
<feature type="region of interest" description="Disordered" evidence="1">
    <location>
        <begin position="1"/>
        <end position="20"/>
    </location>
</feature>
<evidence type="ECO:0000313" key="3">
    <source>
        <dbReference type="Proteomes" id="UP000266183"/>
    </source>
</evidence>
<protein>
    <submittedName>
        <fullName evidence="2">Uncharacterized protein</fullName>
    </submittedName>
</protein>
<dbReference type="EMBL" id="CP032382">
    <property type="protein sequence ID" value="AYB35188.1"/>
    <property type="molecule type" value="Genomic_DNA"/>
</dbReference>
<evidence type="ECO:0000313" key="2">
    <source>
        <dbReference type="EMBL" id="AYB35188.1"/>
    </source>
</evidence>
<gene>
    <name evidence="2" type="ORF">D4L85_33420</name>
</gene>
<accession>A0A385T225</accession>
<name>A0A385T225_9BACT</name>
<evidence type="ECO:0000256" key="1">
    <source>
        <dbReference type="SAM" id="MobiDB-lite"/>
    </source>
</evidence>
<reference evidence="3" key="1">
    <citation type="submission" date="2018-09" db="EMBL/GenBank/DDBJ databases">
        <title>Chryseolinea sp. KIS68-18 isolated from soil.</title>
        <authorList>
            <person name="Weon H.-Y."/>
            <person name="Kwon S.-W."/>
            <person name="Lee S.A."/>
        </authorList>
    </citation>
    <scope>NUCLEOTIDE SEQUENCE [LARGE SCALE GENOMIC DNA]</scope>
    <source>
        <strain evidence="3">KIS68-18</strain>
    </source>
</reference>